<keyword evidence="1" id="KW-0472">Membrane</keyword>
<keyword evidence="1" id="KW-0812">Transmembrane</keyword>
<dbReference type="Proteomes" id="UP000240042">
    <property type="component" value="Unassembled WGS sequence"/>
</dbReference>
<accession>A0A1I1EBF2</accession>
<keyword evidence="1" id="KW-1133">Transmembrane helix</keyword>
<gene>
    <name evidence="2" type="ORF">SAMN02745150_01047</name>
</gene>
<name>A0A1I1EBF2_BREAD</name>
<sequence length="84" mass="9524">MGDEGKAERWGSLFLHCAPAASHYIKIILDGIFGHKIFGMRLFGVTIGFYEMQNIIFLGCMILFSGMEKGIQIILIFLERKILN</sequence>
<protein>
    <submittedName>
        <fullName evidence="2">Uncharacterized protein</fullName>
    </submittedName>
</protein>
<evidence type="ECO:0000256" key="1">
    <source>
        <dbReference type="SAM" id="Phobius"/>
    </source>
</evidence>
<reference evidence="3" key="1">
    <citation type="submission" date="2016-10" db="EMBL/GenBank/DDBJ databases">
        <authorList>
            <person name="Varghese N."/>
            <person name="Submissions S."/>
        </authorList>
    </citation>
    <scope>NUCLEOTIDE SEQUENCE [LARGE SCALE GENOMIC DNA]</scope>
    <source>
        <strain evidence="3">ATCC 43811</strain>
    </source>
</reference>
<dbReference type="AlphaFoldDB" id="A0A1I1EBF2"/>
<evidence type="ECO:0000313" key="3">
    <source>
        <dbReference type="Proteomes" id="UP000240042"/>
    </source>
</evidence>
<proteinExistence type="predicted"/>
<feature type="transmembrane region" description="Helical" evidence="1">
    <location>
        <begin position="55"/>
        <end position="78"/>
    </location>
</feature>
<keyword evidence="3" id="KW-1185">Reference proteome</keyword>
<evidence type="ECO:0000313" key="2">
    <source>
        <dbReference type="EMBL" id="SFB84441.1"/>
    </source>
</evidence>
<dbReference type="EMBL" id="FOKY01000010">
    <property type="protein sequence ID" value="SFB84441.1"/>
    <property type="molecule type" value="Genomic_DNA"/>
</dbReference>
<organism evidence="2 3">
    <name type="scientific">Brevinema andersonii</name>
    <dbReference type="NCBI Taxonomy" id="34097"/>
    <lineage>
        <taxon>Bacteria</taxon>
        <taxon>Pseudomonadati</taxon>
        <taxon>Spirochaetota</taxon>
        <taxon>Spirochaetia</taxon>
        <taxon>Brevinematales</taxon>
        <taxon>Brevinemataceae</taxon>
        <taxon>Brevinema</taxon>
    </lineage>
</organism>